<keyword evidence="11" id="KW-0407">Ion channel</keyword>
<keyword evidence="3" id="KW-1003">Cell membrane</keyword>
<feature type="domain" description="LRRNT" evidence="14">
    <location>
        <begin position="9"/>
        <end position="41"/>
    </location>
</feature>
<keyword evidence="10" id="KW-1015">Disulfide bond</keyword>
<dbReference type="Pfam" id="PF01462">
    <property type="entry name" value="LRRNT"/>
    <property type="match status" value="1"/>
</dbReference>
<reference evidence="17" key="1">
    <citation type="submission" date="2025-08" db="UniProtKB">
        <authorList>
            <consortium name="RefSeq"/>
        </authorList>
    </citation>
    <scope>IDENTIFICATION</scope>
</reference>
<dbReference type="PANTHER" id="PTHR46473">
    <property type="entry name" value="GH08155P"/>
    <property type="match status" value="1"/>
</dbReference>
<keyword evidence="9 13" id="KW-0472">Membrane</keyword>
<feature type="transmembrane region" description="Helical" evidence="13">
    <location>
        <begin position="230"/>
        <end position="259"/>
    </location>
</feature>
<name>A0ABM1L2R7_GEKJA</name>
<dbReference type="PANTHER" id="PTHR46473:SF6">
    <property type="entry name" value="LEUCINE-RICH REPEAT-CONTAINING PROTEIN 52"/>
    <property type="match status" value="1"/>
</dbReference>
<feature type="domain" description="LRRCT" evidence="15">
    <location>
        <begin position="168"/>
        <end position="222"/>
    </location>
</feature>
<dbReference type="InterPro" id="IPR032675">
    <property type="entry name" value="LRR_dom_sf"/>
</dbReference>
<evidence type="ECO:0000256" key="9">
    <source>
        <dbReference type="ARBA" id="ARBA00023136"/>
    </source>
</evidence>
<accession>A0ABM1L2R7</accession>
<sequence>MKWAEKTFGCPTECTCDQWRVNCEGKNLSHVPSKIPLTTKELMLQKNNITSLPHIDLNYLSELVYLDCSQNQLKLDPHFSFTGPTKLIYLDLSVNRIAYVSHHTLSQLEKLMLLNLSSNPNLTLIEKEAFRGNPLLMYLDVSGCGLKHVDDDVFEHLSNLHILGINNNPWRCDCALLEFCTWIEETTIELTNTADILCKEPKAFQDHQLFGMVQHGLHFACLVHLETHDFLIMALIAFCIFFGGIFVAWLVGISTVMYYHPIMKADDESDEEECRMT</sequence>
<evidence type="ECO:0000256" key="4">
    <source>
        <dbReference type="ARBA" id="ARBA00022614"/>
    </source>
</evidence>
<evidence type="ECO:0000256" key="3">
    <source>
        <dbReference type="ARBA" id="ARBA00022475"/>
    </source>
</evidence>
<keyword evidence="6" id="KW-0732">Signal</keyword>
<dbReference type="InterPro" id="IPR051432">
    <property type="entry name" value="KCNMA1_auxiliary"/>
</dbReference>
<evidence type="ECO:0000313" key="16">
    <source>
        <dbReference type="Proteomes" id="UP000694871"/>
    </source>
</evidence>
<organism evidence="16 17">
    <name type="scientific">Gekko japonicus</name>
    <name type="common">Schlegel's Japanese gecko</name>
    <dbReference type="NCBI Taxonomy" id="146911"/>
    <lineage>
        <taxon>Eukaryota</taxon>
        <taxon>Metazoa</taxon>
        <taxon>Chordata</taxon>
        <taxon>Craniata</taxon>
        <taxon>Vertebrata</taxon>
        <taxon>Euteleostomi</taxon>
        <taxon>Lepidosauria</taxon>
        <taxon>Squamata</taxon>
        <taxon>Bifurcata</taxon>
        <taxon>Gekkota</taxon>
        <taxon>Gekkonidae</taxon>
        <taxon>Gekkoninae</taxon>
        <taxon>Gekko</taxon>
    </lineage>
</organism>
<comment type="subunit">
    <text evidence="12">Interacts with KCNMA1.</text>
</comment>
<evidence type="ECO:0000256" key="7">
    <source>
        <dbReference type="ARBA" id="ARBA00022989"/>
    </source>
</evidence>
<evidence type="ECO:0000259" key="15">
    <source>
        <dbReference type="SMART" id="SM00082"/>
    </source>
</evidence>
<dbReference type="InterPro" id="IPR000372">
    <property type="entry name" value="LRRNT"/>
</dbReference>
<evidence type="ECO:0000259" key="14">
    <source>
        <dbReference type="SMART" id="SM00013"/>
    </source>
</evidence>
<evidence type="ECO:0000313" key="17">
    <source>
        <dbReference type="RefSeq" id="XP_015280254.1"/>
    </source>
</evidence>
<evidence type="ECO:0000256" key="13">
    <source>
        <dbReference type="SAM" id="Phobius"/>
    </source>
</evidence>
<dbReference type="SMART" id="SM00082">
    <property type="entry name" value="LRRCT"/>
    <property type="match status" value="1"/>
</dbReference>
<keyword evidence="4" id="KW-0433">Leucine-rich repeat</keyword>
<keyword evidence="7 13" id="KW-1133">Transmembrane helix</keyword>
<comment type="subcellular location">
    <subcellularLocation>
        <location evidence="1">Cell membrane</location>
        <topology evidence="1">Single-pass membrane protein</topology>
    </subcellularLocation>
</comment>
<gene>
    <name evidence="17" type="primary">LOC107121778</name>
</gene>
<evidence type="ECO:0000256" key="12">
    <source>
        <dbReference type="ARBA" id="ARBA00038736"/>
    </source>
</evidence>
<keyword evidence="2" id="KW-0813">Transport</keyword>
<dbReference type="RefSeq" id="XP_015280254.1">
    <property type="nucleotide sequence ID" value="XM_015424768.1"/>
</dbReference>
<evidence type="ECO:0000256" key="10">
    <source>
        <dbReference type="ARBA" id="ARBA00023157"/>
    </source>
</evidence>
<evidence type="ECO:0000256" key="1">
    <source>
        <dbReference type="ARBA" id="ARBA00004162"/>
    </source>
</evidence>
<dbReference type="Proteomes" id="UP000694871">
    <property type="component" value="Unplaced"/>
</dbReference>
<evidence type="ECO:0000256" key="5">
    <source>
        <dbReference type="ARBA" id="ARBA00022692"/>
    </source>
</evidence>
<dbReference type="SMART" id="SM00013">
    <property type="entry name" value="LRRNT"/>
    <property type="match status" value="1"/>
</dbReference>
<dbReference type="Gene3D" id="3.80.10.10">
    <property type="entry name" value="Ribonuclease Inhibitor"/>
    <property type="match status" value="1"/>
</dbReference>
<evidence type="ECO:0000256" key="2">
    <source>
        <dbReference type="ARBA" id="ARBA00022448"/>
    </source>
</evidence>
<evidence type="ECO:0000256" key="6">
    <source>
        <dbReference type="ARBA" id="ARBA00022729"/>
    </source>
</evidence>
<keyword evidence="5 13" id="KW-0812">Transmembrane</keyword>
<dbReference type="InterPro" id="IPR000483">
    <property type="entry name" value="Cys-rich_flank_reg_C"/>
</dbReference>
<protein>
    <submittedName>
        <fullName evidence="17">Leucine-rich repeat-containing protein 52-like</fullName>
    </submittedName>
</protein>
<dbReference type="InterPro" id="IPR001611">
    <property type="entry name" value="Leu-rich_rpt"/>
</dbReference>
<keyword evidence="8" id="KW-0406">Ion transport</keyword>
<evidence type="ECO:0000256" key="8">
    <source>
        <dbReference type="ARBA" id="ARBA00023065"/>
    </source>
</evidence>
<evidence type="ECO:0000256" key="11">
    <source>
        <dbReference type="ARBA" id="ARBA00023303"/>
    </source>
</evidence>
<keyword evidence="16" id="KW-1185">Reference proteome</keyword>
<dbReference type="SUPFAM" id="SSF52058">
    <property type="entry name" value="L domain-like"/>
    <property type="match status" value="1"/>
</dbReference>
<dbReference type="Pfam" id="PF13855">
    <property type="entry name" value="LRR_8"/>
    <property type="match status" value="1"/>
</dbReference>
<dbReference type="GeneID" id="107121778"/>
<proteinExistence type="predicted"/>